<reference evidence="1" key="1">
    <citation type="submission" date="2020-06" db="EMBL/GenBank/DDBJ databases">
        <authorList>
            <person name="Li T."/>
            <person name="Hu X."/>
            <person name="Zhang T."/>
            <person name="Song X."/>
            <person name="Zhang H."/>
            <person name="Dai N."/>
            <person name="Sheng W."/>
            <person name="Hou X."/>
            <person name="Wei L."/>
        </authorList>
    </citation>
    <scope>NUCLEOTIDE SEQUENCE</scope>
    <source>
        <strain evidence="1">3651</strain>
        <tissue evidence="1">Leaf</tissue>
    </source>
</reference>
<accession>A0AAE1Y1S7</accession>
<dbReference type="Proteomes" id="UP001293254">
    <property type="component" value="Unassembled WGS sequence"/>
</dbReference>
<dbReference type="EMBL" id="JACGWO010000008">
    <property type="protein sequence ID" value="KAK4422079.1"/>
    <property type="molecule type" value="Genomic_DNA"/>
</dbReference>
<reference evidence="1" key="2">
    <citation type="journal article" date="2024" name="Plant">
        <title>Genomic evolution and insights into agronomic trait innovations of Sesamum species.</title>
        <authorList>
            <person name="Miao H."/>
            <person name="Wang L."/>
            <person name="Qu L."/>
            <person name="Liu H."/>
            <person name="Sun Y."/>
            <person name="Le M."/>
            <person name="Wang Q."/>
            <person name="Wei S."/>
            <person name="Zheng Y."/>
            <person name="Lin W."/>
            <person name="Duan Y."/>
            <person name="Cao H."/>
            <person name="Xiong S."/>
            <person name="Wang X."/>
            <person name="Wei L."/>
            <person name="Li C."/>
            <person name="Ma Q."/>
            <person name="Ju M."/>
            <person name="Zhao R."/>
            <person name="Li G."/>
            <person name="Mu C."/>
            <person name="Tian Q."/>
            <person name="Mei H."/>
            <person name="Zhang T."/>
            <person name="Gao T."/>
            <person name="Zhang H."/>
        </authorList>
    </citation>
    <scope>NUCLEOTIDE SEQUENCE</scope>
    <source>
        <strain evidence="1">3651</strain>
    </source>
</reference>
<organism evidence="1 2">
    <name type="scientific">Sesamum alatum</name>
    <dbReference type="NCBI Taxonomy" id="300844"/>
    <lineage>
        <taxon>Eukaryota</taxon>
        <taxon>Viridiplantae</taxon>
        <taxon>Streptophyta</taxon>
        <taxon>Embryophyta</taxon>
        <taxon>Tracheophyta</taxon>
        <taxon>Spermatophyta</taxon>
        <taxon>Magnoliopsida</taxon>
        <taxon>eudicotyledons</taxon>
        <taxon>Gunneridae</taxon>
        <taxon>Pentapetalae</taxon>
        <taxon>asterids</taxon>
        <taxon>lamiids</taxon>
        <taxon>Lamiales</taxon>
        <taxon>Pedaliaceae</taxon>
        <taxon>Sesamum</taxon>
    </lineage>
</organism>
<name>A0AAE1Y1S7_9LAMI</name>
<sequence length="252" mass="28755">MDSLTRKMERVSYARILVEVDASKKLVDNVEFILPNGVMRKQPVVYEYTLKFYSDCSRFGHLKDSCQGPQPQAATPTVAVKQSTPAVQRKAQPDDWTMVQRRHKKHQGIVSMWQNQAQIQKQQQKNAPAAASYDQGRFHCPYCSQTKIEAGRCCTSPIPMKIGFWNVRDFNRPLKHNGVAHLIKNNHLCLLDILETKLHASVIPRIIHRSFPRWCQTNNFDAISGGLSLLFGIRPLLTFNPKISRRKSSTAL</sequence>
<dbReference type="InterPro" id="IPR040256">
    <property type="entry name" value="At4g02000-like"/>
</dbReference>
<dbReference type="PANTHER" id="PTHR31286">
    <property type="entry name" value="GLYCINE-RICH CELL WALL STRUCTURAL PROTEIN 1.8-LIKE"/>
    <property type="match status" value="1"/>
</dbReference>
<keyword evidence="2" id="KW-1185">Reference proteome</keyword>
<gene>
    <name evidence="1" type="ORF">Salat_2158900</name>
</gene>
<evidence type="ECO:0000313" key="2">
    <source>
        <dbReference type="Proteomes" id="UP001293254"/>
    </source>
</evidence>
<dbReference type="AlphaFoldDB" id="A0AAE1Y1S7"/>
<proteinExistence type="predicted"/>
<evidence type="ECO:0000313" key="1">
    <source>
        <dbReference type="EMBL" id="KAK4422079.1"/>
    </source>
</evidence>
<protein>
    <submittedName>
        <fullName evidence="1">Uncharacterized protein</fullName>
    </submittedName>
</protein>
<dbReference type="PANTHER" id="PTHR31286:SF180">
    <property type="entry name" value="OS10G0362600 PROTEIN"/>
    <property type="match status" value="1"/>
</dbReference>
<comment type="caution">
    <text evidence="1">The sequence shown here is derived from an EMBL/GenBank/DDBJ whole genome shotgun (WGS) entry which is preliminary data.</text>
</comment>